<name>K7ZCQ2_9PROT</name>
<sequence>MNLINQQFVLYNHFSYIKILIITLKTFNVFDEIKNNYTIHFS</sequence>
<dbReference type="Proteomes" id="UP000010077">
    <property type="component" value="Chromosome"/>
</dbReference>
<keyword evidence="2" id="KW-1185">Reference proteome</keyword>
<evidence type="ECO:0000313" key="1">
    <source>
        <dbReference type="EMBL" id="AFX98801.1"/>
    </source>
</evidence>
<dbReference type="HOGENOM" id="CLU_3248751_0_0_5"/>
<reference evidence="1 2" key="1">
    <citation type="journal article" date="2012" name="Proc. Natl. Acad. Sci. U.S.A.">
        <title>Genome streamlining and chemical defense in a coral reef symbiosis.</title>
        <authorList>
            <person name="Kwan J.C."/>
            <person name="Donia M.S."/>
            <person name="Han A.W."/>
            <person name="Hirose E."/>
            <person name="Haygood M.G."/>
            <person name="Schmidt E.W."/>
        </authorList>
    </citation>
    <scope>NUCLEOTIDE SEQUENCE [LARGE SCALE GENOMIC DNA]</scope>
    <source>
        <strain evidence="1 2">L2</strain>
    </source>
</reference>
<dbReference type="EMBL" id="CP003539">
    <property type="protein sequence ID" value="AFX98801.1"/>
    <property type="molecule type" value="Genomic_DNA"/>
</dbReference>
<accession>K7ZCQ2</accession>
<dbReference type="AlphaFoldDB" id="K7ZCQ2"/>
<evidence type="ECO:0000313" key="2">
    <source>
        <dbReference type="Proteomes" id="UP000010077"/>
    </source>
</evidence>
<organism evidence="1 2">
    <name type="scientific">Candidatus Endolissoclinum faulkneri L2</name>
    <dbReference type="NCBI Taxonomy" id="1193729"/>
    <lineage>
        <taxon>Bacteria</taxon>
        <taxon>Pseudomonadati</taxon>
        <taxon>Pseudomonadota</taxon>
        <taxon>Alphaproteobacteria</taxon>
        <taxon>Rhodospirillales</taxon>
        <taxon>Rhodospirillaceae</taxon>
        <taxon>Candidatus Endolissoclinum</taxon>
    </lineage>
</organism>
<protein>
    <submittedName>
        <fullName evidence="1">Uncharacterized protein</fullName>
    </submittedName>
</protein>
<dbReference type="KEGG" id="thal:A1OE_613"/>
<gene>
    <name evidence="1" type="ORF">A1OE_613</name>
</gene>
<proteinExistence type="predicted"/>